<dbReference type="InterPro" id="IPR024078">
    <property type="entry name" value="LmbE-like_dom_sf"/>
</dbReference>
<comment type="caution">
    <text evidence="1">The sequence shown here is derived from an EMBL/GenBank/DDBJ whole genome shotgun (WGS) entry which is preliminary data.</text>
</comment>
<dbReference type="AlphaFoldDB" id="A0A7V4CHD2"/>
<protein>
    <submittedName>
        <fullName evidence="1">PIG-L family deacetylase</fullName>
    </submittedName>
</protein>
<dbReference type="Gene3D" id="3.40.50.10320">
    <property type="entry name" value="LmbE-like"/>
    <property type="match status" value="1"/>
</dbReference>
<dbReference type="GO" id="GO:0016811">
    <property type="term" value="F:hydrolase activity, acting on carbon-nitrogen (but not peptide) bonds, in linear amides"/>
    <property type="evidence" value="ECO:0007669"/>
    <property type="project" value="TreeGrafter"/>
</dbReference>
<dbReference type="InterPro" id="IPR003737">
    <property type="entry name" value="GlcNAc_PI_deacetylase-related"/>
</dbReference>
<proteinExistence type="predicted"/>
<dbReference type="PANTHER" id="PTHR12993:SF30">
    <property type="entry name" value="N-ACETYL-ALPHA-D-GLUCOSAMINYL L-MALATE DEACETYLASE 1"/>
    <property type="match status" value="1"/>
</dbReference>
<reference evidence="1" key="1">
    <citation type="journal article" date="2020" name="mSystems">
        <title>Genome- and Community-Level Interaction Insights into Carbon Utilization and Element Cycling Functions of Hydrothermarchaeota in Hydrothermal Sediment.</title>
        <authorList>
            <person name="Zhou Z."/>
            <person name="Liu Y."/>
            <person name="Xu W."/>
            <person name="Pan J."/>
            <person name="Luo Z.H."/>
            <person name="Li M."/>
        </authorList>
    </citation>
    <scope>NUCLEOTIDE SEQUENCE [LARGE SCALE GENOMIC DNA]</scope>
    <source>
        <strain evidence="1">SpSt-655</strain>
    </source>
</reference>
<dbReference type="PANTHER" id="PTHR12993">
    <property type="entry name" value="N-ACETYLGLUCOSAMINYL-PHOSPHATIDYLINOSITOL DE-N-ACETYLASE-RELATED"/>
    <property type="match status" value="1"/>
</dbReference>
<sequence>MERDRVLIIVAHPDDEVLGMGGTIAKYSSLKDFYLLILTDGVSARNKRLIKRQEKNAQKAGSFLGIKEIYFARFFDEQLDSYPLLKIIKKIEEVIKKVKPKEVYTHFSYDINQDHQITNKAVLIACRPLFNSSIKKIFTFEIPGSTEWNFPNNFSPNYYEVLTENEINKKISAFKFYEKEVKKFFHPRSEEGILNKAKMRGLEIGFSYAEAFYLIREIVN</sequence>
<name>A0A7V4CHD2_UNCW3</name>
<accession>A0A7V4CHD2</accession>
<gene>
    <name evidence="1" type="ORF">ENU28_01215</name>
</gene>
<organism evidence="1">
    <name type="scientific">candidate division WOR-3 bacterium</name>
    <dbReference type="NCBI Taxonomy" id="2052148"/>
    <lineage>
        <taxon>Bacteria</taxon>
        <taxon>Bacteria division WOR-3</taxon>
    </lineage>
</organism>
<dbReference type="EMBL" id="DTBX01000047">
    <property type="protein sequence ID" value="HGQ55067.1"/>
    <property type="molecule type" value="Genomic_DNA"/>
</dbReference>
<dbReference type="SUPFAM" id="SSF102588">
    <property type="entry name" value="LmbE-like"/>
    <property type="match status" value="1"/>
</dbReference>
<dbReference type="Pfam" id="PF02585">
    <property type="entry name" value="PIG-L"/>
    <property type="match status" value="1"/>
</dbReference>
<evidence type="ECO:0000313" key="1">
    <source>
        <dbReference type="EMBL" id="HGQ55067.1"/>
    </source>
</evidence>